<dbReference type="Gene3D" id="3.30.565.10">
    <property type="entry name" value="Histidine kinase-like ATPase, C-terminal domain"/>
    <property type="match status" value="1"/>
</dbReference>
<evidence type="ECO:0000256" key="1">
    <source>
        <dbReference type="ARBA" id="ARBA00000085"/>
    </source>
</evidence>
<dbReference type="InterPro" id="IPR036890">
    <property type="entry name" value="HATPase_C_sf"/>
</dbReference>
<gene>
    <name evidence="11" type="ORF">K0504_05585</name>
</gene>
<evidence type="ECO:0000256" key="5">
    <source>
        <dbReference type="ARBA" id="ARBA00022679"/>
    </source>
</evidence>
<dbReference type="InterPro" id="IPR003594">
    <property type="entry name" value="HATPase_dom"/>
</dbReference>
<dbReference type="RefSeq" id="WP_220103187.1">
    <property type="nucleotide sequence ID" value="NZ_JAHZSS010000004.1"/>
</dbReference>
<dbReference type="SMART" id="SM00304">
    <property type="entry name" value="HAMP"/>
    <property type="match status" value="1"/>
</dbReference>
<evidence type="ECO:0000256" key="8">
    <source>
        <dbReference type="SAM" id="Phobius"/>
    </source>
</evidence>
<protein>
    <recommendedName>
        <fullName evidence="3">histidine kinase</fullName>
        <ecNumber evidence="3">2.7.13.3</ecNumber>
    </recommendedName>
</protein>
<dbReference type="EMBL" id="JAHZSS010000004">
    <property type="protein sequence ID" value="MBW8190503.1"/>
    <property type="molecule type" value="Genomic_DNA"/>
</dbReference>
<dbReference type="PROSITE" id="PS50885">
    <property type="entry name" value="HAMP"/>
    <property type="match status" value="1"/>
</dbReference>
<dbReference type="InterPro" id="IPR004358">
    <property type="entry name" value="Sig_transdc_His_kin-like_C"/>
</dbReference>
<comment type="subcellular location">
    <subcellularLocation>
        <location evidence="2">Membrane</location>
    </subcellularLocation>
</comment>
<dbReference type="SMART" id="SM00388">
    <property type="entry name" value="HisKA"/>
    <property type="match status" value="1"/>
</dbReference>
<dbReference type="SMART" id="SM00387">
    <property type="entry name" value="HATPase_c"/>
    <property type="match status" value="1"/>
</dbReference>
<feature type="domain" description="HAMP" evidence="10">
    <location>
        <begin position="192"/>
        <end position="244"/>
    </location>
</feature>
<dbReference type="CDD" id="cd00075">
    <property type="entry name" value="HATPase"/>
    <property type="match status" value="1"/>
</dbReference>
<keyword evidence="8" id="KW-1133">Transmembrane helix</keyword>
<dbReference type="EC" id="2.7.13.3" evidence="3"/>
<dbReference type="SUPFAM" id="SSF158472">
    <property type="entry name" value="HAMP domain-like"/>
    <property type="match status" value="1"/>
</dbReference>
<evidence type="ECO:0000256" key="3">
    <source>
        <dbReference type="ARBA" id="ARBA00012438"/>
    </source>
</evidence>
<comment type="caution">
    <text evidence="11">The sequence shown here is derived from an EMBL/GenBank/DDBJ whole genome shotgun (WGS) entry which is preliminary data.</text>
</comment>
<evidence type="ECO:0000313" key="12">
    <source>
        <dbReference type="Proteomes" id="UP001166251"/>
    </source>
</evidence>
<dbReference type="Gene3D" id="1.10.287.130">
    <property type="match status" value="1"/>
</dbReference>
<dbReference type="SUPFAM" id="SSF55874">
    <property type="entry name" value="ATPase domain of HSP90 chaperone/DNA topoisomerase II/histidine kinase"/>
    <property type="match status" value="1"/>
</dbReference>
<keyword evidence="12" id="KW-1185">Reference proteome</keyword>
<dbReference type="CDD" id="cd06225">
    <property type="entry name" value="HAMP"/>
    <property type="match status" value="1"/>
</dbReference>
<feature type="transmembrane region" description="Helical" evidence="8">
    <location>
        <begin position="171"/>
        <end position="195"/>
    </location>
</feature>
<organism evidence="11 12">
    <name type="scientific">Neiella holothuriorum</name>
    <dbReference type="NCBI Taxonomy" id="2870530"/>
    <lineage>
        <taxon>Bacteria</taxon>
        <taxon>Pseudomonadati</taxon>
        <taxon>Pseudomonadota</taxon>
        <taxon>Gammaproteobacteria</taxon>
        <taxon>Alteromonadales</taxon>
        <taxon>Echinimonadaceae</taxon>
        <taxon>Neiella</taxon>
    </lineage>
</organism>
<evidence type="ECO:0000256" key="7">
    <source>
        <dbReference type="ARBA" id="ARBA00023012"/>
    </source>
</evidence>
<reference evidence="11" key="1">
    <citation type="submission" date="2021-07" db="EMBL/GenBank/DDBJ databases">
        <title>Neiella marina sp. nov., isolated from the intestinal content of sea cucumber Apostichopus japonicus.</title>
        <authorList>
            <person name="Bai X."/>
        </authorList>
    </citation>
    <scope>NUCLEOTIDE SEQUENCE</scope>
    <source>
        <strain evidence="11">126</strain>
    </source>
</reference>
<dbReference type="Pfam" id="PF02518">
    <property type="entry name" value="HATPase_c"/>
    <property type="match status" value="1"/>
</dbReference>
<dbReference type="InterPro" id="IPR005467">
    <property type="entry name" value="His_kinase_dom"/>
</dbReference>
<accession>A0ABS7EDU3</accession>
<feature type="domain" description="Histidine kinase" evidence="9">
    <location>
        <begin position="252"/>
        <end position="467"/>
    </location>
</feature>
<dbReference type="InterPro" id="IPR003660">
    <property type="entry name" value="HAMP_dom"/>
</dbReference>
<proteinExistence type="predicted"/>
<dbReference type="PROSITE" id="PS50109">
    <property type="entry name" value="HIS_KIN"/>
    <property type="match status" value="1"/>
</dbReference>
<dbReference type="PANTHER" id="PTHR43711">
    <property type="entry name" value="TWO-COMPONENT HISTIDINE KINASE"/>
    <property type="match status" value="1"/>
</dbReference>
<evidence type="ECO:0000256" key="4">
    <source>
        <dbReference type="ARBA" id="ARBA00022553"/>
    </source>
</evidence>
<name>A0ABS7EDU3_9GAMM</name>
<dbReference type="SUPFAM" id="SSF47384">
    <property type="entry name" value="Homodimeric domain of signal transducing histidine kinase"/>
    <property type="match status" value="1"/>
</dbReference>
<sequence length="467" mass="51971">MRWPIRYQLVATYLLVSMLTAGVTYALVLFTSEQRINTLTLKYQTKEMKQEVIAWYSTEQHWQGFEGYFRELHPPNFKQPNVQYEDDGTAGNLVSENAQRPKHHGIVTADNIALIPYLAFNVGDYIPPAFLLDAEPIQYNQQLIAWIIPPEATGLRLSSQLKVFLANIHQILFVSVAIGIIASLILAVCLSRWLLKPMHSLHSAMSSMAKGQLFQHVPVTAKNELGELAQGFNQMSSSIAEADRKRRQLAADISHDLGTPLQVISGYVEMAQAGDVDLCKSRLDVVASEVKLIERLIDDMNLLAKTDSQTLSLTMSEVPVQLLLQRVHQRFMPSCESKQIEFVLQAEEPLPTLPLDEERMLQVLGNLITNSLKHTPKGGRITLRAEQTAEYCELSVIDNGEGIDPSKLPFVFDRFYQTDTARANVEGSSGLGLSIVKGLLKVQGANITAYSDGQLGARFTIQVPLPA</sequence>
<dbReference type="InterPro" id="IPR050736">
    <property type="entry name" value="Sensor_HK_Regulatory"/>
</dbReference>
<keyword evidence="8" id="KW-0472">Membrane</keyword>
<dbReference type="CDD" id="cd00082">
    <property type="entry name" value="HisKA"/>
    <property type="match status" value="1"/>
</dbReference>
<keyword evidence="6 11" id="KW-0418">Kinase</keyword>
<dbReference type="InterPro" id="IPR036097">
    <property type="entry name" value="HisK_dim/P_sf"/>
</dbReference>
<keyword evidence="4" id="KW-0597">Phosphoprotein</keyword>
<keyword evidence="8" id="KW-0812">Transmembrane</keyword>
<dbReference type="Gene3D" id="6.10.340.10">
    <property type="match status" value="1"/>
</dbReference>
<dbReference type="Proteomes" id="UP001166251">
    <property type="component" value="Unassembled WGS sequence"/>
</dbReference>
<dbReference type="PRINTS" id="PR00344">
    <property type="entry name" value="BCTRLSENSOR"/>
</dbReference>
<dbReference type="GO" id="GO:0016301">
    <property type="term" value="F:kinase activity"/>
    <property type="evidence" value="ECO:0007669"/>
    <property type="project" value="UniProtKB-KW"/>
</dbReference>
<dbReference type="PANTHER" id="PTHR43711:SF1">
    <property type="entry name" value="HISTIDINE KINASE 1"/>
    <property type="match status" value="1"/>
</dbReference>
<evidence type="ECO:0000313" key="11">
    <source>
        <dbReference type="EMBL" id="MBW8190503.1"/>
    </source>
</evidence>
<comment type="catalytic activity">
    <reaction evidence="1">
        <text>ATP + protein L-histidine = ADP + protein N-phospho-L-histidine.</text>
        <dbReference type="EC" id="2.7.13.3"/>
    </reaction>
</comment>
<keyword evidence="7" id="KW-0902">Two-component regulatory system</keyword>
<keyword evidence="5" id="KW-0808">Transferase</keyword>
<dbReference type="Pfam" id="PF00512">
    <property type="entry name" value="HisKA"/>
    <property type="match status" value="1"/>
</dbReference>
<dbReference type="Pfam" id="PF00672">
    <property type="entry name" value="HAMP"/>
    <property type="match status" value="1"/>
</dbReference>
<dbReference type="InterPro" id="IPR003661">
    <property type="entry name" value="HisK_dim/P_dom"/>
</dbReference>
<evidence type="ECO:0000259" key="10">
    <source>
        <dbReference type="PROSITE" id="PS50885"/>
    </source>
</evidence>
<evidence type="ECO:0000259" key="9">
    <source>
        <dbReference type="PROSITE" id="PS50109"/>
    </source>
</evidence>
<evidence type="ECO:0000256" key="2">
    <source>
        <dbReference type="ARBA" id="ARBA00004370"/>
    </source>
</evidence>
<evidence type="ECO:0000256" key="6">
    <source>
        <dbReference type="ARBA" id="ARBA00022777"/>
    </source>
</evidence>